<gene>
    <name evidence="6" type="ORF">NCTC10485_02362</name>
</gene>
<evidence type="ECO:0000313" key="7">
    <source>
        <dbReference type="Proteomes" id="UP000282551"/>
    </source>
</evidence>
<evidence type="ECO:0000256" key="3">
    <source>
        <dbReference type="ARBA" id="ARBA00023163"/>
    </source>
</evidence>
<dbReference type="PROSITE" id="PS50977">
    <property type="entry name" value="HTH_TETR_2"/>
    <property type="match status" value="1"/>
</dbReference>
<keyword evidence="2 4" id="KW-0238">DNA-binding</keyword>
<protein>
    <submittedName>
        <fullName evidence="6">TetR family transcriptional regulator</fullName>
    </submittedName>
</protein>
<keyword evidence="7" id="KW-1185">Reference proteome</keyword>
<organism evidence="6 7">
    <name type="scientific">Mycolicibacterium chitae</name>
    <name type="common">Mycobacterium chitae</name>
    <dbReference type="NCBI Taxonomy" id="1792"/>
    <lineage>
        <taxon>Bacteria</taxon>
        <taxon>Bacillati</taxon>
        <taxon>Actinomycetota</taxon>
        <taxon>Actinomycetes</taxon>
        <taxon>Mycobacteriales</taxon>
        <taxon>Mycobacteriaceae</taxon>
        <taxon>Mycolicibacterium</taxon>
    </lineage>
</organism>
<evidence type="ECO:0000256" key="1">
    <source>
        <dbReference type="ARBA" id="ARBA00023015"/>
    </source>
</evidence>
<dbReference type="OrthoDB" id="8701707at2"/>
<dbReference type="InterPro" id="IPR050109">
    <property type="entry name" value="HTH-type_TetR-like_transc_reg"/>
</dbReference>
<dbReference type="RefSeq" id="WP_126333913.1">
    <property type="nucleotide sequence ID" value="NZ_AP022604.1"/>
</dbReference>
<feature type="DNA-binding region" description="H-T-H motif" evidence="4">
    <location>
        <begin position="29"/>
        <end position="48"/>
    </location>
</feature>
<dbReference type="Gene3D" id="1.10.357.10">
    <property type="entry name" value="Tetracycline Repressor, domain 2"/>
    <property type="match status" value="1"/>
</dbReference>
<dbReference type="Proteomes" id="UP000282551">
    <property type="component" value="Chromosome"/>
</dbReference>
<accession>A0A448I6C2</accession>
<name>A0A448I6C2_MYCCI</name>
<dbReference type="GO" id="GO:0003700">
    <property type="term" value="F:DNA-binding transcription factor activity"/>
    <property type="evidence" value="ECO:0007669"/>
    <property type="project" value="TreeGrafter"/>
</dbReference>
<dbReference type="InterPro" id="IPR009057">
    <property type="entry name" value="Homeodomain-like_sf"/>
</dbReference>
<reference evidence="6 7" key="1">
    <citation type="submission" date="2018-12" db="EMBL/GenBank/DDBJ databases">
        <authorList>
            <consortium name="Pathogen Informatics"/>
        </authorList>
    </citation>
    <scope>NUCLEOTIDE SEQUENCE [LARGE SCALE GENOMIC DNA]</scope>
    <source>
        <strain evidence="6 7">NCTC10485</strain>
    </source>
</reference>
<dbReference type="EMBL" id="LR134355">
    <property type="protein sequence ID" value="VEG48069.1"/>
    <property type="molecule type" value="Genomic_DNA"/>
</dbReference>
<dbReference type="SUPFAM" id="SSF46689">
    <property type="entry name" value="Homeodomain-like"/>
    <property type="match status" value="1"/>
</dbReference>
<feature type="domain" description="HTH tetR-type" evidence="5">
    <location>
        <begin position="6"/>
        <end position="66"/>
    </location>
</feature>
<proteinExistence type="predicted"/>
<dbReference type="GO" id="GO:0000976">
    <property type="term" value="F:transcription cis-regulatory region binding"/>
    <property type="evidence" value="ECO:0007669"/>
    <property type="project" value="TreeGrafter"/>
</dbReference>
<keyword evidence="1" id="KW-0805">Transcription regulation</keyword>
<dbReference type="AlphaFoldDB" id="A0A448I6C2"/>
<evidence type="ECO:0000313" key="6">
    <source>
        <dbReference type="EMBL" id="VEG48069.1"/>
    </source>
</evidence>
<dbReference type="PANTHER" id="PTHR30055:SF234">
    <property type="entry name" value="HTH-TYPE TRANSCRIPTIONAL REGULATOR BETI"/>
    <property type="match status" value="1"/>
</dbReference>
<dbReference type="InterPro" id="IPR001647">
    <property type="entry name" value="HTH_TetR"/>
</dbReference>
<evidence type="ECO:0000256" key="4">
    <source>
        <dbReference type="PROSITE-ProRule" id="PRU00335"/>
    </source>
</evidence>
<sequence length="199" mass="21607">MGRAPRFDADTLLDAARELLLTRGPAGLTVQGVVTALGAPSGSVYYRFANRDLLAAEVWLRAVERFQAGLTAAVAAPDPLDAAVRSALHVLEWSRANRADASVLMLYRPRDLLPDGWPTAVRPRNEEQLAAVSTYLSQLSTRSGTDPLRVRFAVIDVPYAAVRPALLRGRAPEPELDDLVEATVRTTLAHPTTTTQEEP</sequence>
<dbReference type="PANTHER" id="PTHR30055">
    <property type="entry name" value="HTH-TYPE TRANSCRIPTIONAL REGULATOR RUTR"/>
    <property type="match status" value="1"/>
</dbReference>
<evidence type="ECO:0000256" key="2">
    <source>
        <dbReference type="ARBA" id="ARBA00023125"/>
    </source>
</evidence>
<evidence type="ECO:0000259" key="5">
    <source>
        <dbReference type="PROSITE" id="PS50977"/>
    </source>
</evidence>
<dbReference type="Pfam" id="PF00440">
    <property type="entry name" value="TetR_N"/>
    <property type="match status" value="1"/>
</dbReference>
<dbReference type="PRINTS" id="PR00455">
    <property type="entry name" value="HTHTETR"/>
</dbReference>
<keyword evidence="3" id="KW-0804">Transcription</keyword>